<proteinExistence type="predicted"/>
<dbReference type="PANTHER" id="PTHR36847:SF1">
    <property type="entry name" value="AMIDOLIGASE ENZYME"/>
    <property type="match status" value="1"/>
</dbReference>
<dbReference type="EMBL" id="LT853702">
    <property type="protein sequence ID" value="SMQ55275.1"/>
    <property type="molecule type" value="Genomic_DNA"/>
</dbReference>
<protein>
    <submittedName>
        <fullName evidence="2">Uncharacterized protein</fullName>
    </submittedName>
</protein>
<dbReference type="STRING" id="1276538.A0A1X7S6M2"/>
<reference evidence="2 3" key="1">
    <citation type="submission" date="2016-06" db="EMBL/GenBank/DDBJ databases">
        <authorList>
            <person name="Kjaerup R.B."/>
            <person name="Dalgaard T.S."/>
            <person name="Juul-Madsen H.R."/>
        </authorList>
    </citation>
    <scope>NUCLEOTIDE SEQUENCE [LARGE SCALE GENOMIC DNA]</scope>
</reference>
<accession>A0A1X7S6M2</accession>
<feature type="region of interest" description="Disordered" evidence="1">
    <location>
        <begin position="405"/>
        <end position="433"/>
    </location>
</feature>
<keyword evidence="3" id="KW-1185">Reference proteome</keyword>
<dbReference type="PANTHER" id="PTHR36847">
    <property type="entry name" value="AMIDOLIGASE ENZYME"/>
    <property type="match status" value="1"/>
</dbReference>
<dbReference type="AlphaFoldDB" id="A0A1X7S6M2"/>
<evidence type="ECO:0000313" key="2">
    <source>
        <dbReference type="EMBL" id="SMQ55275.1"/>
    </source>
</evidence>
<gene>
    <name evidence="2" type="ORF">ZT3D7_G10430</name>
</gene>
<organism evidence="2 3">
    <name type="scientific">Zymoseptoria tritici (strain ST99CH_3D7)</name>
    <dbReference type="NCBI Taxonomy" id="1276538"/>
    <lineage>
        <taxon>Eukaryota</taxon>
        <taxon>Fungi</taxon>
        <taxon>Dikarya</taxon>
        <taxon>Ascomycota</taxon>
        <taxon>Pezizomycotina</taxon>
        <taxon>Dothideomycetes</taxon>
        <taxon>Dothideomycetidae</taxon>
        <taxon>Mycosphaerellales</taxon>
        <taxon>Mycosphaerellaceae</taxon>
        <taxon>Zymoseptoria</taxon>
    </lineage>
</organism>
<evidence type="ECO:0000313" key="3">
    <source>
        <dbReference type="Proteomes" id="UP000215127"/>
    </source>
</evidence>
<dbReference type="Proteomes" id="UP000215127">
    <property type="component" value="Chromosome 11"/>
</dbReference>
<sequence>MMLSRHAPAPALASATKPPLDPTFGIEIECILLDVSSGNEGQGRAARQYLAQTAVHAALSRATTSQCARCGEKFKYTLPLNEPTHYRLKVTPEHSRWTVSYDQSLRLSPDERIIMGATPIADDAGWSPIPAELAIEINSRVLSWNVDTSEPEPGKHTHRISADDEVRLVYRLLNEDFVNNDSAAYKMLTNPSCSTHVHIGNGKNGFHVPTVKNIVSTVLACERPLDTIHSADRIGGRNSEGKVNPSPYNNPWSAHMMELVLRPANPSRFPCIEFPKNAALEQAAKQFDVPSWLTIIGCTNGVDDLKACQHQYGHHSTVNLDNLRDENNLQSSYPFLQTIEFRQHAGTLSADKIMAWVEVVVKMAVFADSHTEQQITDLCNGDWAADDHNVHRLLLRIGVSQTTREHYASRANGGDSKKGTAEQQSDSPDPLTRRERVDAVLAHARGVEDRNASPANIIRRIREKFYSGCYGQFSRDLIAKLRASKTLTGDEEDQLEKLTIGWRPEGMTEDDS</sequence>
<name>A0A1X7S6M2_ZYMT9</name>
<evidence type="ECO:0000256" key="1">
    <source>
        <dbReference type="SAM" id="MobiDB-lite"/>
    </source>
</evidence>